<protein>
    <submittedName>
        <fullName evidence="1">Uncharacterized protein</fullName>
    </submittedName>
</protein>
<dbReference type="Proteomes" id="UP001148629">
    <property type="component" value="Unassembled WGS sequence"/>
</dbReference>
<keyword evidence="2" id="KW-1185">Reference proteome</keyword>
<proteinExistence type="predicted"/>
<dbReference type="EMBL" id="JANRMS010002189">
    <property type="protein sequence ID" value="KAJ3523796.1"/>
    <property type="molecule type" value="Genomic_DNA"/>
</dbReference>
<evidence type="ECO:0000313" key="2">
    <source>
        <dbReference type="Proteomes" id="UP001148629"/>
    </source>
</evidence>
<reference evidence="1" key="1">
    <citation type="submission" date="2022-08" db="EMBL/GenBank/DDBJ databases">
        <title>Genome Sequence of Fusarium decemcellulare.</title>
        <authorList>
            <person name="Buettner E."/>
        </authorList>
    </citation>
    <scope>NUCLEOTIDE SEQUENCE</scope>
    <source>
        <strain evidence="1">Babe19</strain>
    </source>
</reference>
<sequence>MSPSLETWTNASGLPFISPIVSKTSQKSTVTILLTFAPPRAALATNLTHCSRFPLIDAVAQIWPTAYGGVYSSALVHASSRSLSEGETGTNRNRHGGKGFETLL</sequence>
<evidence type="ECO:0000313" key="1">
    <source>
        <dbReference type="EMBL" id="KAJ3523796.1"/>
    </source>
</evidence>
<accession>A0ACC1RR56</accession>
<comment type="caution">
    <text evidence="1">The sequence shown here is derived from an EMBL/GenBank/DDBJ whole genome shotgun (WGS) entry which is preliminary data.</text>
</comment>
<organism evidence="1 2">
    <name type="scientific">Fusarium decemcellulare</name>
    <dbReference type="NCBI Taxonomy" id="57161"/>
    <lineage>
        <taxon>Eukaryota</taxon>
        <taxon>Fungi</taxon>
        <taxon>Dikarya</taxon>
        <taxon>Ascomycota</taxon>
        <taxon>Pezizomycotina</taxon>
        <taxon>Sordariomycetes</taxon>
        <taxon>Hypocreomycetidae</taxon>
        <taxon>Hypocreales</taxon>
        <taxon>Nectriaceae</taxon>
        <taxon>Fusarium</taxon>
        <taxon>Fusarium decemcellulare species complex</taxon>
    </lineage>
</organism>
<gene>
    <name evidence="1" type="ORF">NM208_g12314</name>
</gene>
<name>A0ACC1RR56_9HYPO</name>